<reference evidence="2 3" key="1">
    <citation type="submission" date="2022-03" db="EMBL/GenBank/DDBJ databases">
        <title>Parabacteroides sp. nov. isolated from swine feces.</title>
        <authorList>
            <person name="Bak J.E."/>
        </authorList>
    </citation>
    <scope>NUCLEOTIDE SEQUENCE [LARGE SCALE GENOMIC DNA]</scope>
    <source>
        <strain evidence="2 3">AGMB00274</strain>
    </source>
</reference>
<gene>
    <name evidence="2" type="ORF">MUN53_06015</name>
</gene>
<dbReference type="InterPro" id="IPR036866">
    <property type="entry name" value="RibonucZ/Hydroxyglut_hydro"/>
</dbReference>
<keyword evidence="3" id="KW-1185">Reference proteome</keyword>
<name>A0ABT0BZR9_9BACT</name>
<evidence type="ECO:0000259" key="1">
    <source>
        <dbReference type="SMART" id="SM00849"/>
    </source>
</evidence>
<accession>A0ABT0BZR9</accession>
<dbReference type="EMBL" id="JAKZMM010000011">
    <property type="protein sequence ID" value="MCJ2380170.1"/>
    <property type="molecule type" value="Genomic_DNA"/>
</dbReference>
<dbReference type="Pfam" id="PF12706">
    <property type="entry name" value="Lactamase_B_2"/>
    <property type="match status" value="1"/>
</dbReference>
<evidence type="ECO:0000313" key="3">
    <source>
        <dbReference type="Proteomes" id="UP001165444"/>
    </source>
</evidence>
<organism evidence="2 3">
    <name type="scientific">Parabacteroides faecalis</name>
    <dbReference type="NCBI Taxonomy" id="2924040"/>
    <lineage>
        <taxon>Bacteria</taxon>
        <taxon>Pseudomonadati</taxon>
        <taxon>Bacteroidota</taxon>
        <taxon>Bacteroidia</taxon>
        <taxon>Bacteroidales</taxon>
        <taxon>Tannerellaceae</taxon>
        <taxon>Parabacteroides</taxon>
    </lineage>
</organism>
<sequence>MKLIFFSLASGSSGNCYYLGTPEYGLLIDAGIGIRTIKKVLKDRSIDLSQIVAILVTHDHADHIKTVGYLGEKMSIPVYTTEGVHRGIAKSRYVEETLTTSKRVIEKEVPFFIRDFEVTAFPVPHDSTDSVGYYIKYGKHRFTIATDVGHINEKVSEYICKANHLVLEANYDDEMLRYGNYPQFLKERVAGPIGHLSNQEAAEFLATHYTLDLKNIWLCHLSRDNNHPELAYKTVDIRLFEEGIRVGKDVSLVALKRTTPSDVYEFDD</sequence>
<dbReference type="Proteomes" id="UP001165444">
    <property type="component" value="Unassembled WGS sequence"/>
</dbReference>
<proteinExistence type="predicted"/>
<comment type="caution">
    <text evidence="2">The sequence shown here is derived from an EMBL/GenBank/DDBJ whole genome shotgun (WGS) entry which is preliminary data.</text>
</comment>
<protein>
    <submittedName>
        <fullName evidence="2">MBL fold metallo-hydrolase</fullName>
    </submittedName>
</protein>
<dbReference type="SMART" id="SM00849">
    <property type="entry name" value="Lactamase_B"/>
    <property type="match status" value="1"/>
</dbReference>
<dbReference type="PANTHER" id="PTHR47619:SF1">
    <property type="entry name" value="EXODEOXYRIBONUCLEASE WALJ"/>
    <property type="match status" value="1"/>
</dbReference>
<dbReference type="Gene3D" id="3.60.15.10">
    <property type="entry name" value="Ribonuclease Z/Hydroxyacylglutathione hydrolase-like"/>
    <property type="match status" value="1"/>
</dbReference>
<dbReference type="PANTHER" id="PTHR47619">
    <property type="entry name" value="METALLO-HYDROLASE YYCJ-RELATED"/>
    <property type="match status" value="1"/>
</dbReference>
<dbReference type="InterPro" id="IPR001279">
    <property type="entry name" value="Metallo-B-lactamas"/>
</dbReference>
<dbReference type="RefSeq" id="WP_022457071.1">
    <property type="nucleotide sequence ID" value="NZ_JAKZMM010000011.1"/>
</dbReference>
<evidence type="ECO:0000313" key="2">
    <source>
        <dbReference type="EMBL" id="MCJ2380170.1"/>
    </source>
</evidence>
<feature type="domain" description="Metallo-beta-lactamase" evidence="1">
    <location>
        <begin position="13"/>
        <end position="195"/>
    </location>
</feature>
<dbReference type="InterPro" id="IPR052533">
    <property type="entry name" value="WalJ/YycJ-like"/>
</dbReference>
<dbReference type="SUPFAM" id="SSF56281">
    <property type="entry name" value="Metallo-hydrolase/oxidoreductase"/>
    <property type="match status" value="1"/>
</dbReference>